<organism evidence="3 4">
    <name type="scientific">Coccidioides immitis (strain RS)</name>
    <name type="common">Valley fever fungus</name>
    <dbReference type="NCBI Taxonomy" id="246410"/>
    <lineage>
        <taxon>Eukaryota</taxon>
        <taxon>Fungi</taxon>
        <taxon>Dikarya</taxon>
        <taxon>Ascomycota</taxon>
        <taxon>Pezizomycotina</taxon>
        <taxon>Eurotiomycetes</taxon>
        <taxon>Eurotiomycetidae</taxon>
        <taxon>Onygenales</taxon>
        <taxon>Onygenaceae</taxon>
        <taxon>Coccidioides</taxon>
    </lineage>
</organism>
<keyword evidence="4" id="KW-1185">Reference proteome</keyword>
<proteinExistence type="predicted"/>
<gene>
    <name evidence="3" type="ORF">CIMG_03864</name>
</gene>
<feature type="region of interest" description="Disordered" evidence="1">
    <location>
        <begin position="22"/>
        <end position="41"/>
    </location>
</feature>
<protein>
    <recommendedName>
        <fullName evidence="2">Transcription regulator Rua1 C-terminal domain-containing protein</fullName>
    </recommendedName>
</protein>
<feature type="region of interest" description="Disordered" evidence="1">
    <location>
        <begin position="386"/>
        <end position="410"/>
    </location>
</feature>
<dbReference type="Proteomes" id="UP000001261">
    <property type="component" value="Unassembled WGS sequence"/>
</dbReference>
<accession>A0A0E1RWU3</accession>
<dbReference type="GeneID" id="4562618"/>
<dbReference type="InterPro" id="IPR028012">
    <property type="entry name" value="Rua1_C"/>
</dbReference>
<dbReference type="KEGG" id="cim:CIMG_03864"/>
<feature type="region of interest" description="Disordered" evidence="1">
    <location>
        <begin position="53"/>
        <end position="103"/>
    </location>
</feature>
<dbReference type="Pfam" id="PF14616">
    <property type="entry name" value="Rua1_C"/>
    <property type="match status" value="1"/>
</dbReference>
<feature type="domain" description="Transcription regulator Rua1 C-terminal" evidence="2">
    <location>
        <begin position="427"/>
        <end position="528"/>
    </location>
</feature>
<evidence type="ECO:0000259" key="2">
    <source>
        <dbReference type="Pfam" id="PF14616"/>
    </source>
</evidence>
<reference evidence="4" key="1">
    <citation type="journal article" date="2009" name="Genome Res.">
        <title>Comparative genomic analyses of the human fungal pathogens Coccidioides and their relatives.</title>
        <authorList>
            <person name="Sharpton T.J."/>
            <person name="Stajich J.E."/>
            <person name="Rounsley S.D."/>
            <person name="Gardner M.J."/>
            <person name="Wortman J.R."/>
            <person name="Jordar V.S."/>
            <person name="Maiti R."/>
            <person name="Kodira C.D."/>
            <person name="Neafsey D.E."/>
            <person name="Zeng Q."/>
            <person name="Hung C.-Y."/>
            <person name="McMahan C."/>
            <person name="Muszewska A."/>
            <person name="Grynberg M."/>
            <person name="Mandel M.A."/>
            <person name="Kellner E.M."/>
            <person name="Barker B.M."/>
            <person name="Galgiani J.N."/>
            <person name="Orbach M.J."/>
            <person name="Kirkland T.N."/>
            <person name="Cole G.T."/>
            <person name="Henn M.R."/>
            <person name="Birren B.W."/>
            <person name="Taylor J.W."/>
        </authorList>
    </citation>
    <scope>NUCLEOTIDE SEQUENCE [LARGE SCALE GENOMIC DNA]</scope>
    <source>
        <strain evidence="4">RS</strain>
    </source>
</reference>
<dbReference type="PANTHER" id="PTHR28125:SF3">
    <property type="entry name" value="TRANSCRIPTION REGULATOR RUA1 C-TERMINAL DOMAIN-CONTAINING PROTEIN"/>
    <property type="match status" value="1"/>
</dbReference>
<dbReference type="AlphaFoldDB" id="A0A0E1RWU3"/>
<name>A0A0E1RWU3_COCIM</name>
<dbReference type="RefSeq" id="XP_001244423.2">
    <property type="nucleotide sequence ID" value="XM_001244422.2"/>
</dbReference>
<dbReference type="OMA" id="WEGLCGN"/>
<dbReference type="OrthoDB" id="5595379at2759"/>
<feature type="compositionally biased region" description="Polar residues" evidence="1">
    <location>
        <begin position="80"/>
        <end position="94"/>
    </location>
</feature>
<sequence>MGSVQRRRNSTIDTAAISGELIPANMSTSKPELRQVPQEDLWPSTLSPIRFLPPCWGKKPQDADDCLPENAAVTGESDQKNTLSPGQTTSNNHDTVPPKPWYQNAYSLPVAESGPKDPTWNPQSYLVPSDQLAPPVSQSQEFYERLSLPIHSSPMANEPDSNTFADSLGLLTENADSNTRKRPRLAEQQQLTLNTNVLTPFSFSPYSFSSNTPSIDFNFSAYSDAPSSCSSFTPQSSVYFSSTPLSPMPSPRRHSDVVRFGPRPKRTSSPRPRPQSSPYSLDVGRRRMSGGSSASFSPYVPSPLVGRKPGNSSSYGSPQMRGGPFFPSPMVQGPLQSGNLFVNSGFPGLDQYGHRFAVPEPIASQRIPRTLRSDVDPDQTYFEDYSGLSDPPDLLGPLKDTPLSPPPEDMMPSDPTMVPHEQDLRFENDLYTPKWVRGHGNKREGWCGICKPGRWLVLKNSAFWYDKSFTHGISAVTGQAFAAPKEIRRTEGSANIWEGLCGNCGQWVGLVTSKKKGTTWFRHAYKCHNHYKPDDSHKRPRDNEEPRGISTVEAYSKSPQCVATSKPESVALGYVNKESLNGPQGLSSIQSMLSII</sequence>
<reference evidence="4" key="2">
    <citation type="journal article" date="2010" name="Genome Res.">
        <title>Population genomic sequencing of Coccidioides fungi reveals recent hybridization and transposon control.</title>
        <authorList>
            <person name="Neafsey D.E."/>
            <person name="Barker B.M."/>
            <person name="Sharpton T.J."/>
            <person name="Stajich J.E."/>
            <person name="Park D.J."/>
            <person name="Whiston E."/>
            <person name="Hung C.-Y."/>
            <person name="McMahan C."/>
            <person name="White J."/>
            <person name="Sykes S."/>
            <person name="Heiman D."/>
            <person name="Young S."/>
            <person name="Zeng Q."/>
            <person name="Abouelleil A."/>
            <person name="Aftuck L."/>
            <person name="Bessette D."/>
            <person name="Brown A."/>
            <person name="FitzGerald M."/>
            <person name="Lui A."/>
            <person name="Macdonald J.P."/>
            <person name="Priest M."/>
            <person name="Orbach M.J."/>
            <person name="Galgiani J.N."/>
            <person name="Kirkland T.N."/>
            <person name="Cole G.T."/>
            <person name="Birren B.W."/>
            <person name="Henn M.R."/>
            <person name="Taylor J.W."/>
            <person name="Rounsley S.D."/>
        </authorList>
    </citation>
    <scope>GENOME REANNOTATION</scope>
    <source>
        <strain evidence="4">RS</strain>
    </source>
</reference>
<dbReference type="InParanoid" id="A0A0E1RWU3"/>
<evidence type="ECO:0000256" key="1">
    <source>
        <dbReference type="SAM" id="MobiDB-lite"/>
    </source>
</evidence>
<feature type="region of interest" description="Disordered" evidence="1">
    <location>
        <begin position="242"/>
        <end position="323"/>
    </location>
</feature>
<dbReference type="VEuPathDB" id="FungiDB:CIMG_03864"/>
<evidence type="ECO:0000313" key="4">
    <source>
        <dbReference type="Proteomes" id="UP000001261"/>
    </source>
</evidence>
<feature type="compositionally biased region" description="Low complexity" evidence="1">
    <location>
        <begin position="269"/>
        <end position="278"/>
    </location>
</feature>
<evidence type="ECO:0000313" key="3">
    <source>
        <dbReference type="EMBL" id="EAS32840.2"/>
    </source>
</evidence>
<dbReference type="PANTHER" id="PTHR28125">
    <property type="entry name" value="MEIOTIC EXPRESSION UP-REGULATED PROTEIN 26"/>
    <property type="match status" value="1"/>
</dbReference>
<feature type="compositionally biased region" description="Low complexity" evidence="1">
    <location>
        <begin position="386"/>
        <end position="398"/>
    </location>
</feature>
<dbReference type="EMBL" id="GG704916">
    <property type="protein sequence ID" value="EAS32840.2"/>
    <property type="molecule type" value="Genomic_DNA"/>
</dbReference>